<dbReference type="CDD" id="cd17361">
    <property type="entry name" value="MFS_STP"/>
    <property type="match status" value="1"/>
</dbReference>
<keyword evidence="7 10" id="KW-1133">Transmembrane helix</keyword>
<dbReference type="InterPro" id="IPR020846">
    <property type="entry name" value="MFS_dom"/>
</dbReference>
<name>A0A1S2Y0C0_CICAR</name>
<dbReference type="AlphaFoldDB" id="A0A1S2Y0C0"/>
<feature type="transmembrane region" description="Helical" evidence="10">
    <location>
        <begin position="195"/>
        <end position="216"/>
    </location>
</feature>
<dbReference type="PRINTS" id="PR00171">
    <property type="entry name" value="SUGRTRNSPORT"/>
</dbReference>
<dbReference type="STRING" id="3827.A0A1S2Y0C0"/>
<dbReference type="PaxDb" id="3827-XP_004496753.1"/>
<evidence type="ECO:0000256" key="10">
    <source>
        <dbReference type="SAM" id="Phobius"/>
    </source>
</evidence>
<dbReference type="PROSITE" id="PS50850">
    <property type="entry name" value="MFS"/>
    <property type="match status" value="1"/>
</dbReference>
<dbReference type="SUPFAM" id="SSF103473">
    <property type="entry name" value="MFS general substrate transporter"/>
    <property type="match status" value="1"/>
</dbReference>
<feature type="transmembrane region" description="Helical" evidence="10">
    <location>
        <begin position="450"/>
        <end position="470"/>
    </location>
</feature>
<evidence type="ECO:0000256" key="8">
    <source>
        <dbReference type="ARBA" id="ARBA00023136"/>
    </source>
</evidence>
<dbReference type="InterPro" id="IPR036259">
    <property type="entry name" value="MFS_trans_sf"/>
</dbReference>
<evidence type="ECO:0000313" key="13">
    <source>
        <dbReference type="RefSeq" id="XP_004496753.2"/>
    </source>
</evidence>
<evidence type="ECO:0000256" key="9">
    <source>
        <dbReference type="RuleBase" id="RU003346"/>
    </source>
</evidence>
<protein>
    <submittedName>
        <fullName evidence="13">Sugar transport protein MST4-like</fullName>
    </submittedName>
</protein>
<dbReference type="PANTHER" id="PTHR23500:SF357">
    <property type="entry name" value="IP12678P"/>
    <property type="match status" value="1"/>
</dbReference>
<feature type="transmembrane region" description="Helical" evidence="10">
    <location>
        <begin position="374"/>
        <end position="396"/>
    </location>
</feature>
<keyword evidence="3 9" id="KW-0813">Transport</keyword>
<dbReference type="KEGG" id="cam:101498934"/>
<feature type="transmembrane region" description="Helical" evidence="10">
    <location>
        <begin position="345"/>
        <end position="367"/>
    </location>
</feature>
<sequence length="541" mass="60013">MHHLHKQRKYHSQSSQYSSSLKTRVATMTGGGFTGGNDKEFEAKITPIIIISCIMAATGGLMFGYDVGVSGGVVSMRAFLEKFFPKVLRGEELGSESNYCKYDNQGLQLFTSSLYLAGLSVTFLASYTTRILGRRLTMLIAGFFFIGGVAFNAAAQNLPMLIFGRILLGCGIGFANQAVPVFLSEIAPSRIRGALNILFQLDITLGILFANLVNYFTNKINGGWGWRVSLGMGGIPALLLTLGAYLVVDTPNSLIQRGHLEQGKIVLTKIRGTDNVDPEFFELVEATRVAKQVKHPFRNILRRNNRPQLVIAIALQVFQQFTGINAIMFYAPVLFNTLGFKHDTALYSAVITGAINVVSTIVSIYSVDKLGRRGLLLEAGVQMFLSQMVIAIVLGIKVKDHSEELSKGYAALVVVMVCIFVSAFAWSWGPLGWLIPSEIFPLETRSAGQSVTVCVNFLFTFVIAQAFLSMLCNFKFGIFFFFSGWILIMSAFVLFLVPETKNVPIEEMTERVWKQHWLWKRFVEDEKVEDGNDPSRNENVN</sequence>
<dbReference type="Pfam" id="PF00083">
    <property type="entry name" value="Sugar_tr"/>
    <property type="match status" value="1"/>
</dbReference>
<feature type="transmembrane region" description="Helical" evidence="10">
    <location>
        <begin position="408"/>
        <end position="429"/>
    </location>
</feature>
<dbReference type="Proteomes" id="UP000087171">
    <property type="component" value="Chromosome Ca4"/>
</dbReference>
<dbReference type="FunFam" id="1.20.1250.20:FF:000002">
    <property type="entry name" value="Sugar transport protein 13"/>
    <property type="match status" value="1"/>
</dbReference>
<comment type="subcellular location">
    <subcellularLocation>
        <location evidence="1">Membrane</location>
        <topology evidence="1">Multi-pass membrane protein</topology>
    </subcellularLocation>
</comment>
<evidence type="ECO:0000256" key="6">
    <source>
        <dbReference type="ARBA" id="ARBA00022847"/>
    </source>
</evidence>
<dbReference type="GO" id="GO:0015145">
    <property type="term" value="F:monosaccharide transmembrane transporter activity"/>
    <property type="evidence" value="ECO:0007669"/>
    <property type="project" value="InterPro"/>
</dbReference>
<feature type="transmembrane region" description="Helical" evidence="10">
    <location>
        <begin position="476"/>
        <end position="497"/>
    </location>
</feature>
<evidence type="ECO:0000256" key="4">
    <source>
        <dbReference type="ARBA" id="ARBA00022597"/>
    </source>
</evidence>
<evidence type="ECO:0000256" key="1">
    <source>
        <dbReference type="ARBA" id="ARBA00004141"/>
    </source>
</evidence>
<dbReference type="InterPro" id="IPR044778">
    <property type="entry name" value="MFS_STP/MST-like_plant"/>
</dbReference>
<feature type="transmembrane region" description="Helical" evidence="10">
    <location>
        <begin position="228"/>
        <end position="248"/>
    </location>
</feature>
<accession>A0A1S2Y0C0</accession>
<dbReference type="PANTHER" id="PTHR23500">
    <property type="entry name" value="SOLUTE CARRIER FAMILY 2, FACILITATED GLUCOSE TRANSPORTER"/>
    <property type="match status" value="1"/>
</dbReference>
<evidence type="ECO:0000259" key="11">
    <source>
        <dbReference type="PROSITE" id="PS50850"/>
    </source>
</evidence>
<dbReference type="InterPro" id="IPR045262">
    <property type="entry name" value="STP/PLT_plant"/>
</dbReference>
<gene>
    <name evidence="13" type="primary">LOC101498934</name>
</gene>
<keyword evidence="4" id="KW-0762">Sugar transport</keyword>
<feature type="transmembrane region" description="Helical" evidence="10">
    <location>
        <begin position="106"/>
        <end position="124"/>
    </location>
</feature>
<dbReference type="GeneID" id="101498934"/>
<dbReference type="InterPro" id="IPR003663">
    <property type="entry name" value="Sugar/inositol_transpt"/>
</dbReference>
<feature type="transmembrane region" description="Helical" evidence="10">
    <location>
        <begin position="136"/>
        <end position="155"/>
    </location>
</feature>
<dbReference type="OrthoDB" id="5296287at2759"/>
<feature type="domain" description="Major facilitator superfamily (MFS) profile" evidence="11">
    <location>
        <begin position="52"/>
        <end position="501"/>
    </location>
</feature>
<dbReference type="Gene3D" id="1.20.1250.20">
    <property type="entry name" value="MFS general substrate transporter like domains"/>
    <property type="match status" value="1"/>
</dbReference>
<reference evidence="13" key="2">
    <citation type="submission" date="2025-08" db="UniProtKB">
        <authorList>
            <consortium name="RefSeq"/>
        </authorList>
    </citation>
    <scope>IDENTIFICATION</scope>
    <source>
        <tissue evidence="13">Etiolated seedlings</tissue>
    </source>
</reference>
<dbReference type="InterPro" id="IPR005829">
    <property type="entry name" value="Sugar_transporter_CS"/>
</dbReference>
<evidence type="ECO:0000256" key="2">
    <source>
        <dbReference type="ARBA" id="ARBA00010992"/>
    </source>
</evidence>
<keyword evidence="12" id="KW-1185">Reference proteome</keyword>
<feature type="transmembrane region" description="Helical" evidence="10">
    <location>
        <begin position="309"/>
        <end position="333"/>
    </location>
</feature>
<dbReference type="InterPro" id="IPR005828">
    <property type="entry name" value="MFS_sugar_transport-like"/>
</dbReference>
<evidence type="ECO:0000256" key="5">
    <source>
        <dbReference type="ARBA" id="ARBA00022692"/>
    </source>
</evidence>
<keyword evidence="5 10" id="KW-0812">Transmembrane</keyword>
<dbReference type="RefSeq" id="XP_004496753.2">
    <property type="nucleotide sequence ID" value="XM_004496696.3"/>
</dbReference>
<evidence type="ECO:0000256" key="3">
    <source>
        <dbReference type="ARBA" id="ARBA00022448"/>
    </source>
</evidence>
<keyword evidence="6" id="KW-0769">Symport</keyword>
<dbReference type="eggNOG" id="KOG0254">
    <property type="taxonomic scope" value="Eukaryota"/>
</dbReference>
<feature type="transmembrane region" description="Helical" evidence="10">
    <location>
        <begin position="45"/>
        <end position="65"/>
    </location>
</feature>
<evidence type="ECO:0000313" key="12">
    <source>
        <dbReference type="Proteomes" id="UP000087171"/>
    </source>
</evidence>
<dbReference type="GO" id="GO:0015293">
    <property type="term" value="F:symporter activity"/>
    <property type="evidence" value="ECO:0007669"/>
    <property type="project" value="UniProtKB-KW"/>
</dbReference>
<dbReference type="PROSITE" id="PS00216">
    <property type="entry name" value="SUGAR_TRANSPORT_1"/>
    <property type="match status" value="1"/>
</dbReference>
<comment type="similarity">
    <text evidence="2 9">Belongs to the major facilitator superfamily. Sugar transporter (TC 2.A.1.1) family.</text>
</comment>
<feature type="transmembrane region" description="Helical" evidence="10">
    <location>
        <begin position="161"/>
        <end position="183"/>
    </location>
</feature>
<dbReference type="GO" id="GO:0016020">
    <property type="term" value="C:membrane"/>
    <property type="evidence" value="ECO:0007669"/>
    <property type="project" value="UniProtKB-SubCell"/>
</dbReference>
<proteinExistence type="inferred from homology"/>
<keyword evidence="8 10" id="KW-0472">Membrane</keyword>
<organism evidence="12 13">
    <name type="scientific">Cicer arietinum</name>
    <name type="common">Chickpea</name>
    <name type="synonym">Garbanzo</name>
    <dbReference type="NCBI Taxonomy" id="3827"/>
    <lineage>
        <taxon>Eukaryota</taxon>
        <taxon>Viridiplantae</taxon>
        <taxon>Streptophyta</taxon>
        <taxon>Embryophyta</taxon>
        <taxon>Tracheophyta</taxon>
        <taxon>Spermatophyta</taxon>
        <taxon>Magnoliopsida</taxon>
        <taxon>eudicotyledons</taxon>
        <taxon>Gunneridae</taxon>
        <taxon>Pentapetalae</taxon>
        <taxon>rosids</taxon>
        <taxon>fabids</taxon>
        <taxon>Fabales</taxon>
        <taxon>Fabaceae</taxon>
        <taxon>Papilionoideae</taxon>
        <taxon>50 kb inversion clade</taxon>
        <taxon>NPAAA clade</taxon>
        <taxon>Hologalegina</taxon>
        <taxon>IRL clade</taxon>
        <taxon>Cicereae</taxon>
        <taxon>Cicer</taxon>
    </lineage>
</organism>
<dbReference type="NCBIfam" id="TIGR00879">
    <property type="entry name" value="SP"/>
    <property type="match status" value="1"/>
</dbReference>
<reference evidence="12" key="1">
    <citation type="journal article" date="2013" name="Nat. Biotechnol.">
        <title>Draft genome sequence of chickpea (Cicer arietinum) provides a resource for trait improvement.</title>
        <authorList>
            <person name="Varshney R.K."/>
            <person name="Song C."/>
            <person name="Saxena R.K."/>
            <person name="Azam S."/>
            <person name="Yu S."/>
            <person name="Sharpe A.G."/>
            <person name="Cannon S."/>
            <person name="Baek J."/>
            <person name="Rosen B.D."/>
            <person name="Tar'an B."/>
            <person name="Millan T."/>
            <person name="Zhang X."/>
            <person name="Ramsay L.D."/>
            <person name="Iwata A."/>
            <person name="Wang Y."/>
            <person name="Nelson W."/>
            <person name="Farmer A.D."/>
            <person name="Gaur P.M."/>
            <person name="Soderlund C."/>
            <person name="Penmetsa R.V."/>
            <person name="Xu C."/>
            <person name="Bharti A.K."/>
            <person name="He W."/>
            <person name="Winter P."/>
            <person name="Zhao S."/>
            <person name="Hane J.K."/>
            <person name="Carrasquilla-Garcia N."/>
            <person name="Condie J.A."/>
            <person name="Upadhyaya H.D."/>
            <person name="Luo M.C."/>
            <person name="Thudi M."/>
            <person name="Gowda C.L."/>
            <person name="Singh N.P."/>
            <person name="Lichtenzveig J."/>
            <person name="Gali K.K."/>
            <person name="Rubio J."/>
            <person name="Nadarajan N."/>
            <person name="Dolezel J."/>
            <person name="Bansal K.C."/>
            <person name="Xu X."/>
            <person name="Edwards D."/>
            <person name="Zhang G."/>
            <person name="Kahl G."/>
            <person name="Gil J."/>
            <person name="Singh K.B."/>
            <person name="Datta S.K."/>
            <person name="Jackson S.A."/>
            <person name="Wang J."/>
            <person name="Cook D.R."/>
        </authorList>
    </citation>
    <scope>NUCLEOTIDE SEQUENCE [LARGE SCALE GENOMIC DNA]</scope>
    <source>
        <strain evidence="12">cv. CDC Frontier</strain>
    </source>
</reference>
<evidence type="ECO:0000256" key="7">
    <source>
        <dbReference type="ARBA" id="ARBA00022989"/>
    </source>
</evidence>